<comment type="caution">
    <text evidence="1">The sequence shown here is derived from an EMBL/GenBank/DDBJ whole genome shotgun (WGS) entry which is preliminary data.</text>
</comment>
<dbReference type="Proteomes" id="UP001054821">
    <property type="component" value="Chromosome 6"/>
</dbReference>
<gene>
    <name evidence="1" type="ORF">L3X38_034654</name>
</gene>
<proteinExistence type="predicted"/>
<sequence length="70" mass="7660">MSDESDGCNAAMPRGAIEFVQKVGPSALSTHLPSDPYCLKFDSKTLWISQTSLCLFGFESLVRFESVKQG</sequence>
<accession>A0AAD4VI88</accession>
<reference evidence="1 2" key="1">
    <citation type="journal article" date="2022" name="G3 (Bethesda)">
        <title>Whole-genome sequence and methylome profiling of the almond [Prunus dulcis (Mill.) D.A. Webb] cultivar 'Nonpareil'.</title>
        <authorList>
            <person name="D'Amico-Willman K.M."/>
            <person name="Ouma W.Z."/>
            <person name="Meulia T."/>
            <person name="Sideli G.M."/>
            <person name="Gradziel T.M."/>
            <person name="Fresnedo-Ramirez J."/>
        </authorList>
    </citation>
    <scope>NUCLEOTIDE SEQUENCE [LARGE SCALE GENOMIC DNA]</scope>
    <source>
        <strain evidence="1">Clone GOH B32 T37-40</strain>
    </source>
</reference>
<protein>
    <submittedName>
        <fullName evidence="1">Uncharacterized protein</fullName>
    </submittedName>
</protein>
<dbReference type="EMBL" id="JAJFAZ020000006">
    <property type="protein sequence ID" value="KAI5325580.1"/>
    <property type="molecule type" value="Genomic_DNA"/>
</dbReference>
<keyword evidence="2" id="KW-1185">Reference proteome</keyword>
<evidence type="ECO:0000313" key="2">
    <source>
        <dbReference type="Proteomes" id="UP001054821"/>
    </source>
</evidence>
<dbReference type="AlphaFoldDB" id="A0AAD4VI88"/>
<evidence type="ECO:0000313" key="1">
    <source>
        <dbReference type="EMBL" id="KAI5325580.1"/>
    </source>
</evidence>
<organism evidence="1 2">
    <name type="scientific">Prunus dulcis</name>
    <name type="common">Almond</name>
    <name type="synonym">Amygdalus dulcis</name>
    <dbReference type="NCBI Taxonomy" id="3755"/>
    <lineage>
        <taxon>Eukaryota</taxon>
        <taxon>Viridiplantae</taxon>
        <taxon>Streptophyta</taxon>
        <taxon>Embryophyta</taxon>
        <taxon>Tracheophyta</taxon>
        <taxon>Spermatophyta</taxon>
        <taxon>Magnoliopsida</taxon>
        <taxon>eudicotyledons</taxon>
        <taxon>Gunneridae</taxon>
        <taxon>Pentapetalae</taxon>
        <taxon>rosids</taxon>
        <taxon>fabids</taxon>
        <taxon>Rosales</taxon>
        <taxon>Rosaceae</taxon>
        <taxon>Amygdaloideae</taxon>
        <taxon>Amygdaleae</taxon>
        <taxon>Prunus</taxon>
    </lineage>
</organism>
<name>A0AAD4VI88_PRUDU</name>